<feature type="transmembrane region" description="Helical" evidence="1">
    <location>
        <begin position="218"/>
        <end position="234"/>
    </location>
</feature>
<comment type="caution">
    <text evidence="3">The sequence shown here is derived from an EMBL/GenBank/DDBJ whole genome shotgun (WGS) entry which is preliminary data.</text>
</comment>
<feature type="transmembrane region" description="Helical" evidence="1">
    <location>
        <begin position="40"/>
        <end position="59"/>
    </location>
</feature>
<keyword evidence="1" id="KW-0472">Membrane</keyword>
<proteinExistence type="predicted"/>
<keyword evidence="3" id="KW-0645">Protease</keyword>
<reference evidence="3" key="1">
    <citation type="journal article" date="2018" name="Environ. Microbiol.">
        <title>Sporulation capability and amylosome conservation among diverse human colonic and rumen isolates of the keystone starch-degrader Ruminococcus bromii.</title>
        <authorList>
            <person name="Mukhopadhya I."/>
            <person name="Morais S."/>
            <person name="Laverde-Gomez J."/>
            <person name="Sheridan P.O."/>
            <person name="Walker A.W."/>
            <person name="Kelly W."/>
            <person name="Klieve A.V."/>
            <person name="Ouwerkerk D."/>
            <person name="Duncan S.H."/>
            <person name="Louis P."/>
            <person name="Koropatkin N."/>
            <person name="Cockburn D."/>
            <person name="Kibler R."/>
            <person name="Cooper P.J."/>
            <person name="Sandoval C."/>
            <person name="Crost E."/>
            <person name="Juge N."/>
            <person name="Bayer E.A."/>
            <person name="Flint H.J."/>
        </authorList>
    </citation>
    <scope>NUCLEOTIDE SEQUENCE [LARGE SCALE GENOMIC DNA]</scope>
    <source>
        <strain evidence="3">ATCC 27255</strain>
    </source>
</reference>
<dbReference type="InterPro" id="IPR003675">
    <property type="entry name" value="Rce1/LyrA-like_dom"/>
</dbReference>
<name>A0A2N0UMN2_9FIRM</name>
<feature type="transmembrane region" description="Helical" evidence="1">
    <location>
        <begin position="324"/>
        <end position="348"/>
    </location>
</feature>
<feature type="transmembrane region" description="Helical" evidence="1">
    <location>
        <begin position="121"/>
        <end position="143"/>
    </location>
</feature>
<keyword evidence="3" id="KW-0378">Hydrolase</keyword>
<dbReference type="Proteomes" id="UP000233425">
    <property type="component" value="Unassembled WGS sequence"/>
</dbReference>
<dbReference type="GO" id="GO:0004175">
    <property type="term" value="F:endopeptidase activity"/>
    <property type="evidence" value="ECO:0007669"/>
    <property type="project" value="UniProtKB-ARBA"/>
</dbReference>
<dbReference type="AlphaFoldDB" id="A0A2N0UMN2"/>
<feature type="domain" description="CAAX prenyl protease 2/Lysostaphin resistance protein A-like" evidence="2">
    <location>
        <begin position="168"/>
        <end position="253"/>
    </location>
</feature>
<keyword evidence="1" id="KW-0812">Transmembrane</keyword>
<evidence type="ECO:0000313" key="4">
    <source>
        <dbReference type="Proteomes" id="UP000233425"/>
    </source>
</evidence>
<sequence length="351" mass="38613">MINNQFSGNNMPFYGDNLNYNRNFKKDMQYDNLKQKSSGLGFFVFAYSLTMTACAVIIAEVFKNLGSAGFILSNNYALLNYFIDIFISVFAVVVPAFFYIKLSRNSLNDIISTKYVKQKSMIPILFLGMGGAMIANVATSIVVDNFSLFGIENTSSGLSSGDSSILSIVLNIVSTAIVPAFAEEFAFRGIVMGSLRKYGDTVAIIGSAVLFGAMHQNISQIPFAFILGLIFAYIDCKFNSIFPSIAIHFLNNLYAVTMSILRDAGIVSDYVTTIISYSLIIFFCIAGFVSYIVLAKRNENIFKMSDKKNEIVSELNLKEKMTAFLVNPGIILSLVLFLLTTITNLGLISNG</sequence>
<gene>
    <name evidence="3" type="ORF">RBATCC27255_01306</name>
</gene>
<dbReference type="GO" id="GO:0080120">
    <property type="term" value="P:CAAX-box protein maturation"/>
    <property type="evidence" value="ECO:0007669"/>
    <property type="project" value="UniProtKB-ARBA"/>
</dbReference>
<evidence type="ECO:0000256" key="1">
    <source>
        <dbReference type="SAM" id="Phobius"/>
    </source>
</evidence>
<organism evidence="3 4">
    <name type="scientific">Ruminococcus bromii</name>
    <dbReference type="NCBI Taxonomy" id="40518"/>
    <lineage>
        <taxon>Bacteria</taxon>
        <taxon>Bacillati</taxon>
        <taxon>Bacillota</taxon>
        <taxon>Clostridia</taxon>
        <taxon>Eubacteriales</taxon>
        <taxon>Oscillospiraceae</taxon>
        <taxon>Ruminococcus</taxon>
    </lineage>
</organism>
<feature type="transmembrane region" description="Helical" evidence="1">
    <location>
        <begin position="79"/>
        <end position="100"/>
    </location>
</feature>
<keyword evidence="1" id="KW-1133">Transmembrane helix</keyword>
<keyword evidence="4" id="KW-1185">Reference proteome</keyword>
<protein>
    <submittedName>
        <fullName evidence="3">CAAX amino terminal protease self-immunity</fullName>
    </submittedName>
</protein>
<feature type="transmembrane region" description="Helical" evidence="1">
    <location>
        <begin position="274"/>
        <end position="294"/>
    </location>
</feature>
<dbReference type="Pfam" id="PF02517">
    <property type="entry name" value="Rce1-like"/>
    <property type="match status" value="1"/>
</dbReference>
<accession>A0A2N0UMN2</accession>
<feature type="transmembrane region" description="Helical" evidence="1">
    <location>
        <begin position="163"/>
        <end position="182"/>
    </location>
</feature>
<dbReference type="EMBL" id="NNSR01000063">
    <property type="protein sequence ID" value="PKD28252.1"/>
    <property type="molecule type" value="Genomic_DNA"/>
</dbReference>
<evidence type="ECO:0000259" key="2">
    <source>
        <dbReference type="Pfam" id="PF02517"/>
    </source>
</evidence>
<evidence type="ECO:0000313" key="3">
    <source>
        <dbReference type="EMBL" id="PKD28252.1"/>
    </source>
</evidence>
<dbReference type="PANTHER" id="PTHR43592">
    <property type="entry name" value="CAAX AMINO TERMINAL PROTEASE"/>
    <property type="match status" value="1"/>
</dbReference>
<dbReference type="PANTHER" id="PTHR43592:SF15">
    <property type="entry name" value="CAAX AMINO TERMINAL PROTEASE FAMILY PROTEIN"/>
    <property type="match status" value="1"/>
</dbReference>
<dbReference type="GO" id="GO:0006508">
    <property type="term" value="P:proteolysis"/>
    <property type="evidence" value="ECO:0007669"/>
    <property type="project" value="UniProtKB-KW"/>
</dbReference>
<dbReference type="RefSeq" id="WP_101029289.1">
    <property type="nucleotide sequence ID" value="NZ_CABMMZ010000063.1"/>
</dbReference>